<reference evidence="1 2" key="1">
    <citation type="submission" date="2014-08" db="EMBL/GenBank/DDBJ databases">
        <title>Genomic and Phenotypic Diversity of Colwellia psychrerythraea strains from Disparate Marine Basins.</title>
        <authorList>
            <person name="Techtmann S.M."/>
            <person name="Stelling S.C."/>
            <person name="Utturkar S.M."/>
            <person name="Alshibli N."/>
            <person name="Harris A."/>
            <person name="Brown S.D."/>
            <person name="Hazen T.C."/>
        </authorList>
    </citation>
    <scope>NUCLEOTIDE SEQUENCE [LARGE SCALE GENOMIC DNA]</scope>
    <source>
        <strain evidence="1 2">GAB14E</strain>
    </source>
</reference>
<dbReference type="SUPFAM" id="SSF55961">
    <property type="entry name" value="Bet v1-like"/>
    <property type="match status" value="1"/>
</dbReference>
<name>A0A099L037_COLPS</name>
<dbReference type="EMBL" id="JQEC01000011">
    <property type="protein sequence ID" value="KGJ96211.1"/>
    <property type="molecule type" value="Genomic_DNA"/>
</dbReference>
<evidence type="ECO:0008006" key="3">
    <source>
        <dbReference type="Google" id="ProtNLM"/>
    </source>
</evidence>
<sequence>MITIVVKQQVAAPLGQVSQALLDHAQLDRFFNAKITLIKPQNKGELLGGKGAIRQIAIGKIVFNEEIISASNMHICYRIVGKGPVSEHQGDIHLSETQLIAEGIANQSTQLDYVIQFNGPKWLPDFLLKFFVGRDIKNSMKKLALYFSDSQAASENVASDNCLVEKASKADSSSGKPA</sequence>
<dbReference type="CDD" id="cd07821">
    <property type="entry name" value="PYR_PYL_RCAR_like"/>
    <property type="match status" value="1"/>
</dbReference>
<accession>A0A099L037</accession>
<dbReference type="Proteomes" id="UP000029868">
    <property type="component" value="Unassembled WGS sequence"/>
</dbReference>
<evidence type="ECO:0000313" key="2">
    <source>
        <dbReference type="Proteomes" id="UP000029868"/>
    </source>
</evidence>
<dbReference type="PATRIC" id="fig|28229.3.peg.1091"/>
<proteinExistence type="predicted"/>
<dbReference type="Gene3D" id="3.30.530.20">
    <property type="match status" value="1"/>
</dbReference>
<evidence type="ECO:0000313" key="1">
    <source>
        <dbReference type="EMBL" id="KGJ96211.1"/>
    </source>
</evidence>
<dbReference type="InterPro" id="IPR023393">
    <property type="entry name" value="START-like_dom_sf"/>
</dbReference>
<organism evidence="1 2">
    <name type="scientific">Colwellia psychrerythraea</name>
    <name type="common">Vibrio psychroerythus</name>
    <dbReference type="NCBI Taxonomy" id="28229"/>
    <lineage>
        <taxon>Bacteria</taxon>
        <taxon>Pseudomonadati</taxon>
        <taxon>Pseudomonadota</taxon>
        <taxon>Gammaproteobacteria</taxon>
        <taxon>Alteromonadales</taxon>
        <taxon>Colwelliaceae</taxon>
        <taxon>Colwellia</taxon>
    </lineage>
</organism>
<dbReference type="AlphaFoldDB" id="A0A099L037"/>
<gene>
    <name evidence="1" type="ORF">GAB14E_0158</name>
</gene>
<dbReference type="OrthoDB" id="6293039at2"/>
<dbReference type="RefSeq" id="WP_081967727.1">
    <property type="nucleotide sequence ID" value="NZ_JQEC01000011.1"/>
</dbReference>
<protein>
    <recommendedName>
        <fullName evidence="3">SRPBCC family protein</fullName>
    </recommendedName>
</protein>
<comment type="caution">
    <text evidence="1">The sequence shown here is derived from an EMBL/GenBank/DDBJ whole genome shotgun (WGS) entry which is preliminary data.</text>
</comment>